<feature type="transmembrane region" description="Helical" evidence="5">
    <location>
        <begin position="28"/>
        <end position="51"/>
    </location>
</feature>
<dbReference type="WBParaSite" id="PgR053_g012_t03">
    <property type="protein sequence ID" value="PgR053_g012_t03"/>
    <property type="gene ID" value="PgR053_g012"/>
</dbReference>
<comment type="similarity">
    <text evidence="2">Belongs to the glycosyl hydrolase 20 family.</text>
</comment>
<reference evidence="8 9" key="1">
    <citation type="submission" date="2022-11" db="UniProtKB">
        <authorList>
            <consortium name="WormBaseParasite"/>
        </authorList>
    </citation>
    <scope>IDENTIFICATION</scope>
</reference>
<keyword evidence="5" id="KW-0472">Membrane</keyword>
<dbReference type="EC" id="3.2.1.52" evidence="3"/>
<dbReference type="Gene3D" id="3.20.20.80">
    <property type="entry name" value="Glycosidases"/>
    <property type="match status" value="1"/>
</dbReference>
<evidence type="ECO:0000259" key="6">
    <source>
        <dbReference type="Pfam" id="PF00728"/>
    </source>
</evidence>
<evidence type="ECO:0000256" key="3">
    <source>
        <dbReference type="ARBA" id="ARBA00012663"/>
    </source>
</evidence>
<dbReference type="PANTHER" id="PTHR21040">
    <property type="entry name" value="BCDNA.GH04120"/>
    <property type="match status" value="1"/>
</dbReference>
<keyword evidence="5" id="KW-0812">Transmembrane</keyword>
<dbReference type="Proteomes" id="UP000887569">
    <property type="component" value="Unplaced"/>
</dbReference>
<keyword evidence="4" id="KW-0378">Hydrolase</keyword>
<name>A0A915BQR2_PARUN</name>
<accession>A0A915BQR2</accession>
<proteinExistence type="inferred from homology"/>
<comment type="catalytic activity">
    <reaction evidence="1">
        <text>Hydrolysis of terminal non-reducing N-acetyl-D-hexosamine residues in N-acetyl-beta-D-hexosaminides.</text>
        <dbReference type="EC" id="3.2.1.52"/>
    </reaction>
</comment>
<dbReference type="GO" id="GO:0004563">
    <property type="term" value="F:beta-N-acetylhexosaminidase activity"/>
    <property type="evidence" value="ECO:0007669"/>
    <property type="project" value="UniProtKB-EC"/>
</dbReference>
<evidence type="ECO:0000256" key="5">
    <source>
        <dbReference type="SAM" id="Phobius"/>
    </source>
</evidence>
<evidence type="ECO:0000256" key="2">
    <source>
        <dbReference type="ARBA" id="ARBA00006285"/>
    </source>
</evidence>
<dbReference type="SUPFAM" id="SSF51445">
    <property type="entry name" value="(Trans)glycosidases"/>
    <property type="match status" value="1"/>
</dbReference>
<dbReference type="CDD" id="cd06565">
    <property type="entry name" value="GH20_GcnA-like"/>
    <property type="match status" value="1"/>
</dbReference>
<dbReference type="PANTHER" id="PTHR21040:SF12">
    <property type="entry name" value="BETA-N-ACETYLHEXOSAMINIDASE"/>
    <property type="match status" value="1"/>
</dbReference>
<evidence type="ECO:0000313" key="7">
    <source>
        <dbReference type="Proteomes" id="UP000887569"/>
    </source>
</evidence>
<dbReference type="Pfam" id="PF00728">
    <property type="entry name" value="Glyco_hydro_20"/>
    <property type="match status" value="1"/>
</dbReference>
<keyword evidence="5" id="KW-1133">Transmembrane helix</keyword>
<evidence type="ECO:0000256" key="4">
    <source>
        <dbReference type="ARBA" id="ARBA00022801"/>
    </source>
</evidence>
<evidence type="ECO:0000313" key="9">
    <source>
        <dbReference type="WBParaSite" id="PgR053_g012_t03"/>
    </source>
</evidence>
<sequence length="522" mass="59622">MNVGDTTQESPPPPLYISGGNSVMGSGLWPTALSSSIALLLVGSALFYFLVISQLVPVEKRLGIVQAMQRPTTRNSPFAEKIVHFDMKGAAPKINYFMEIFPMLSLLNVTGVLMEYEDMFPYSGEIAILKRTIAYSEDEIAAILEIAKKNKLEVIPLVQTFGHLEFVLKYDRFSHLREDPEQMDTLCPSENESWTLITELLTQVRNLHPDVKRIHIGADEAWQIAKDERCLERLRTELGFSTDRLKLAHIARTARFAREKLHFEEVLVWNDMFGAVSEKLMLKYEMGTLITPVIWGYAVDVTQPGYFPDGMFERYSKVFDKLMFASAFKGANGIAEIYANVNRYFANQQSYLNLYEMHKTHLEGRVKGIMLTGWQRYHHSAPLCELLPVSVPSLVSDLIYLENTSLSFSEVMHLAQKFLGCRSTEVQAAPIVFGNETYYPSAETEYMNCTFPGHDIYDCVENLRFIVWRIHRLSRSYSAREMIRKQLADLEQKIRHALSAYFYGETVDEFVSANVVSLKTLL</sequence>
<dbReference type="InterPro" id="IPR017853">
    <property type="entry name" value="GH"/>
</dbReference>
<feature type="domain" description="Glycoside hydrolase family 20 catalytic" evidence="6">
    <location>
        <begin position="134"/>
        <end position="277"/>
    </location>
</feature>
<dbReference type="AlphaFoldDB" id="A0A915BQR2"/>
<dbReference type="WBParaSite" id="PgR053_g012_t01">
    <property type="protein sequence ID" value="PgR053_g012_t01"/>
    <property type="gene ID" value="PgR053_g012"/>
</dbReference>
<protein>
    <recommendedName>
        <fullName evidence="3">beta-N-acetylhexosaminidase</fullName>
        <ecNumber evidence="3">3.2.1.52</ecNumber>
    </recommendedName>
</protein>
<evidence type="ECO:0000313" key="8">
    <source>
        <dbReference type="WBParaSite" id="PgR053_g012_t01"/>
    </source>
</evidence>
<keyword evidence="7" id="KW-1185">Reference proteome</keyword>
<dbReference type="InterPro" id="IPR038901">
    <property type="entry name" value="HEXDC-like"/>
</dbReference>
<organism evidence="7 9">
    <name type="scientific">Parascaris univalens</name>
    <name type="common">Nematode worm</name>
    <dbReference type="NCBI Taxonomy" id="6257"/>
    <lineage>
        <taxon>Eukaryota</taxon>
        <taxon>Metazoa</taxon>
        <taxon>Ecdysozoa</taxon>
        <taxon>Nematoda</taxon>
        <taxon>Chromadorea</taxon>
        <taxon>Rhabditida</taxon>
        <taxon>Spirurina</taxon>
        <taxon>Ascaridomorpha</taxon>
        <taxon>Ascaridoidea</taxon>
        <taxon>Ascarididae</taxon>
        <taxon>Parascaris</taxon>
    </lineage>
</organism>
<dbReference type="InterPro" id="IPR015883">
    <property type="entry name" value="Glyco_hydro_20_cat"/>
</dbReference>
<evidence type="ECO:0000256" key="1">
    <source>
        <dbReference type="ARBA" id="ARBA00001231"/>
    </source>
</evidence>
<dbReference type="GO" id="GO:0005975">
    <property type="term" value="P:carbohydrate metabolic process"/>
    <property type="evidence" value="ECO:0007669"/>
    <property type="project" value="InterPro"/>
</dbReference>